<organism evidence="5 6">
    <name type="scientific">Massilia yuzhufengensis</name>
    <dbReference type="NCBI Taxonomy" id="1164594"/>
    <lineage>
        <taxon>Bacteria</taxon>
        <taxon>Pseudomonadati</taxon>
        <taxon>Pseudomonadota</taxon>
        <taxon>Betaproteobacteria</taxon>
        <taxon>Burkholderiales</taxon>
        <taxon>Oxalobacteraceae</taxon>
        <taxon>Telluria group</taxon>
        <taxon>Massilia</taxon>
    </lineage>
</organism>
<dbReference type="CDD" id="cd11340">
    <property type="entry name" value="AmyAc_bac_CMD_like_3"/>
    <property type="match status" value="1"/>
</dbReference>
<evidence type="ECO:0000256" key="1">
    <source>
        <dbReference type="ARBA" id="ARBA00022801"/>
    </source>
</evidence>
<dbReference type="Pfam" id="PF00128">
    <property type="entry name" value="Alpha-amylase"/>
    <property type="match status" value="1"/>
</dbReference>
<evidence type="ECO:0000313" key="5">
    <source>
        <dbReference type="EMBL" id="SFB92012.1"/>
    </source>
</evidence>
<dbReference type="Proteomes" id="UP000198639">
    <property type="component" value="Unassembled WGS sequence"/>
</dbReference>
<evidence type="ECO:0000256" key="2">
    <source>
        <dbReference type="ARBA" id="ARBA00023295"/>
    </source>
</evidence>
<dbReference type="Gene3D" id="3.20.20.80">
    <property type="entry name" value="Glycosidases"/>
    <property type="match status" value="1"/>
</dbReference>
<feature type="chain" id="PRO_5011594673" evidence="3">
    <location>
        <begin position="25"/>
        <end position="612"/>
    </location>
</feature>
<dbReference type="SUPFAM" id="SSF81296">
    <property type="entry name" value="E set domains"/>
    <property type="match status" value="1"/>
</dbReference>
<keyword evidence="2 5" id="KW-0326">Glycosidase</keyword>
<dbReference type="GO" id="GO:0005975">
    <property type="term" value="P:carbohydrate metabolic process"/>
    <property type="evidence" value="ECO:0007669"/>
    <property type="project" value="InterPro"/>
</dbReference>
<dbReference type="InterPro" id="IPR014756">
    <property type="entry name" value="Ig_E-set"/>
</dbReference>
<dbReference type="SMART" id="SM00642">
    <property type="entry name" value="Aamy"/>
    <property type="match status" value="1"/>
</dbReference>
<accession>A0A1I1EZD0</accession>
<feature type="domain" description="Glycosyl hydrolase family 13 catalytic" evidence="4">
    <location>
        <begin position="129"/>
        <end position="525"/>
    </location>
</feature>
<keyword evidence="3" id="KW-0732">Signal</keyword>
<name>A0A1I1EZD0_9BURK</name>
<dbReference type="PANTHER" id="PTHR10357:SF210">
    <property type="entry name" value="MALTODEXTRIN GLUCOSIDASE"/>
    <property type="match status" value="1"/>
</dbReference>
<dbReference type="SUPFAM" id="SSF51445">
    <property type="entry name" value="(Trans)glycosidases"/>
    <property type="match status" value="1"/>
</dbReference>
<dbReference type="InterPro" id="IPR017853">
    <property type="entry name" value="GH"/>
</dbReference>
<dbReference type="InterPro" id="IPR006047">
    <property type="entry name" value="GH13_cat_dom"/>
</dbReference>
<protein>
    <submittedName>
        <fullName evidence="5">Glycosidase</fullName>
    </submittedName>
</protein>
<dbReference type="SUPFAM" id="SSF51011">
    <property type="entry name" value="Glycosyl hydrolase domain"/>
    <property type="match status" value="1"/>
</dbReference>
<dbReference type="PANTHER" id="PTHR10357">
    <property type="entry name" value="ALPHA-AMYLASE FAMILY MEMBER"/>
    <property type="match status" value="1"/>
</dbReference>
<dbReference type="GO" id="GO:0016798">
    <property type="term" value="F:hydrolase activity, acting on glycosyl bonds"/>
    <property type="evidence" value="ECO:0007669"/>
    <property type="project" value="UniProtKB-KW"/>
</dbReference>
<dbReference type="Pfam" id="PF10438">
    <property type="entry name" value="Cyc-maltodext_C"/>
    <property type="match status" value="1"/>
</dbReference>
<dbReference type="InterPro" id="IPR013783">
    <property type="entry name" value="Ig-like_fold"/>
</dbReference>
<dbReference type="Gene3D" id="2.60.40.1180">
    <property type="entry name" value="Golgi alpha-mannosidase II"/>
    <property type="match status" value="1"/>
</dbReference>
<proteinExistence type="predicted"/>
<reference evidence="6" key="1">
    <citation type="submission" date="2016-10" db="EMBL/GenBank/DDBJ databases">
        <authorList>
            <person name="Varghese N."/>
            <person name="Submissions S."/>
        </authorList>
    </citation>
    <scope>NUCLEOTIDE SEQUENCE [LARGE SCALE GENOMIC DNA]</scope>
    <source>
        <strain evidence="6">CGMCC 1.12041</strain>
    </source>
</reference>
<keyword evidence="6" id="KW-1185">Reference proteome</keyword>
<evidence type="ECO:0000256" key="3">
    <source>
        <dbReference type="SAM" id="SignalP"/>
    </source>
</evidence>
<dbReference type="OrthoDB" id="9761577at2"/>
<dbReference type="RefSeq" id="WP_091871045.1">
    <property type="nucleotide sequence ID" value="NZ_FOLD01000002.1"/>
</dbReference>
<dbReference type="AlphaFoldDB" id="A0A1I1EZD0"/>
<keyword evidence="1" id="KW-0378">Hydrolase</keyword>
<dbReference type="InterPro" id="IPR019492">
    <property type="entry name" value="Cyclo-malto-dextrinase_C"/>
</dbReference>
<dbReference type="STRING" id="1164594.SAMN05216204_102289"/>
<sequence>MVKFLLAAILVLPLAAGASSPAIGHVEPPSWWVGMKQASLQLMVHGEQVGRLEPALAYPGVRITGVERTDNPNYLFVTLDIGKDARPGELELQFKRGKEVAARHRYRLDPRRAGSAERRSFDASDAIYLLMPDRFANGNPANDQAGMLEGAERRAPNKRHGGDLAGMQAGLDYVRDLGFTMIWPTPLLENNQPAYSYHGYALTDYYKIDPRFGSNADFRAYVAAAKARGIGVIHDIVLNHIGTSHWWMRDLPARDWINHGTVFKPTNNQHTVAQDIHAAPEEKARFFDGWFVETMPDLNQRNKLVARYLIQNTLWWVEYADLAGIREDTYSYSDPAFLNEWNRALVREYPHMNVVGEEMDARPHMVAYWQKGVVNRDGYRSELPTVMDFPLSDTAPEALLAPESSGKGLIRIYEILAADYLYADPMKLMVFPDNHDRPRVLAQVDNNIDLARSNLVLMATTRGIPQVFYGTEVLIGSPKQREDGVLRADMPGGWAGDGASAFTGAGLSASQRDMQAFVRTLFNWRKTSSAVTGGKLTHYLPQDGSYVYFRHDGKQTVMVVINKNAGDTRLALERFAGMIKGAPSATNVLTGAKVDLRTPLALPAMTSVVLAW</sequence>
<evidence type="ECO:0000259" key="4">
    <source>
        <dbReference type="SMART" id="SM00642"/>
    </source>
</evidence>
<evidence type="ECO:0000313" key="6">
    <source>
        <dbReference type="Proteomes" id="UP000198639"/>
    </source>
</evidence>
<gene>
    <name evidence="5" type="ORF">SAMN05216204_102289</name>
</gene>
<dbReference type="InterPro" id="IPR015171">
    <property type="entry name" value="Cyc-maltodext_N"/>
</dbReference>
<dbReference type="EMBL" id="FOLD01000002">
    <property type="protein sequence ID" value="SFB92012.1"/>
    <property type="molecule type" value="Genomic_DNA"/>
</dbReference>
<dbReference type="InterPro" id="IPR013780">
    <property type="entry name" value="Glyco_hydro_b"/>
</dbReference>
<dbReference type="Gene3D" id="2.60.40.10">
    <property type="entry name" value="Immunoglobulins"/>
    <property type="match status" value="1"/>
</dbReference>
<dbReference type="Pfam" id="PF09087">
    <property type="entry name" value="Cyc-maltodext_N"/>
    <property type="match status" value="1"/>
</dbReference>
<feature type="signal peptide" evidence="3">
    <location>
        <begin position="1"/>
        <end position="24"/>
    </location>
</feature>